<accession>A0A022XXW8</accession>
<keyword evidence="3" id="KW-1185">Reference proteome</keyword>
<keyword evidence="1" id="KW-0472">Membrane</keyword>
<name>A0A022XXW8_TRISD</name>
<protein>
    <submittedName>
        <fullName evidence="2">Uncharacterized protein</fullName>
    </submittedName>
</protein>
<proteinExistence type="predicted"/>
<organism evidence="2 3">
    <name type="scientific">Trichophyton soudanense CBS 452.61</name>
    <dbReference type="NCBI Taxonomy" id="1215331"/>
    <lineage>
        <taxon>Eukaryota</taxon>
        <taxon>Fungi</taxon>
        <taxon>Dikarya</taxon>
        <taxon>Ascomycota</taxon>
        <taxon>Pezizomycotina</taxon>
        <taxon>Eurotiomycetes</taxon>
        <taxon>Eurotiomycetidae</taxon>
        <taxon>Onygenales</taxon>
        <taxon>Arthrodermataceae</taxon>
        <taxon>Trichophyton</taxon>
    </lineage>
</organism>
<keyword evidence="1" id="KW-1133">Transmembrane helix</keyword>
<dbReference type="Proteomes" id="UP000023623">
    <property type="component" value="Unassembled WGS sequence"/>
</dbReference>
<dbReference type="AlphaFoldDB" id="A0A022XXW8"/>
<evidence type="ECO:0000313" key="3">
    <source>
        <dbReference type="Proteomes" id="UP000023623"/>
    </source>
</evidence>
<sequence>MFFDGFHAFSFTLVHLLISFFFILFLLLRFPLLTFLIFRSVCANKLPRDFIQTFIYRPRRRLLPFVHSLSNHRFDSNIPFICLNSTPSPSLLISPESLSPFRCISSSNSTPLSARCCLFVLALSLHPCFAHRQLQALHFTPEPDPSQLSSTSSPF</sequence>
<feature type="transmembrane region" description="Helical" evidence="1">
    <location>
        <begin position="12"/>
        <end position="38"/>
    </location>
</feature>
<dbReference type="HOGENOM" id="CLU_1696781_0_0_1"/>
<evidence type="ECO:0000313" key="2">
    <source>
        <dbReference type="EMBL" id="EZF75399.1"/>
    </source>
</evidence>
<dbReference type="EMBL" id="KK208810">
    <property type="protein sequence ID" value="EZF75399.1"/>
    <property type="molecule type" value="Genomic_DNA"/>
</dbReference>
<reference evidence="2 3" key="1">
    <citation type="submission" date="2014-02" db="EMBL/GenBank/DDBJ databases">
        <title>The Genome Sequence of Trichophyton rubrum (morphotype soudanense) CBS 452.61.</title>
        <authorList>
            <consortium name="The Broad Institute Genomics Platform"/>
            <person name="Cuomo C.A."/>
            <person name="White T.C."/>
            <person name="Graser Y."/>
            <person name="Martinez-Rossi N."/>
            <person name="Heitman J."/>
            <person name="Young S.K."/>
            <person name="Zeng Q."/>
            <person name="Gargeya S."/>
            <person name="Abouelleil A."/>
            <person name="Alvarado L."/>
            <person name="Chapman S.B."/>
            <person name="Gainer-Dewar J."/>
            <person name="Goldberg J."/>
            <person name="Griggs A."/>
            <person name="Gujja S."/>
            <person name="Hansen M."/>
            <person name="Howarth C."/>
            <person name="Imamovic A."/>
            <person name="Larimer J."/>
            <person name="Martinez D."/>
            <person name="Murphy C."/>
            <person name="Pearson M.D."/>
            <person name="Persinoti G."/>
            <person name="Poon T."/>
            <person name="Priest M."/>
            <person name="Roberts A.D."/>
            <person name="Saif S."/>
            <person name="Shea T.D."/>
            <person name="Sykes S.N."/>
            <person name="Wortman J."/>
            <person name="Nusbaum C."/>
            <person name="Birren B."/>
        </authorList>
    </citation>
    <scope>NUCLEOTIDE SEQUENCE [LARGE SCALE GENOMIC DNA]</scope>
    <source>
        <strain evidence="2 3">CBS 452.61</strain>
    </source>
</reference>
<evidence type="ECO:0000256" key="1">
    <source>
        <dbReference type="SAM" id="Phobius"/>
    </source>
</evidence>
<keyword evidence="1" id="KW-0812">Transmembrane</keyword>
<gene>
    <name evidence="2" type="ORF">H105_02986</name>
</gene>